<keyword evidence="5" id="KW-1185">Reference proteome</keyword>
<reference evidence="4 5" key="1">
    <citation type="journal article" date="2009" name="Science">
        <title>Green evolution and dynamic adaptations revealed by genomes of the marine picoeukaryotes Micromonas.</title>
        <authorList>
            <person name="Worden A.Z."/>
            <person name="Lee J.H."/>
            <person name="Mock T."/>
            <person name="Rouze P."/>
            <person name="Simmons M.P."/>
            <person name="Aerts A.L."/>
            <person name="Allen A.E."/>
            <person name="Cuvelier M.L."/>
            <person name="Derelle E."/>
            <person name="Everett M.V."/>
            <person name="Foulon E."/>
            <person name="Grimwood J."/>
            <person name="Gundlach H."/>
            <person name="Henrissat B."/>
            <person name="Napoli C."/>
            <person name="McDonald S.M."/>
            <person name="Parker M.S."/>
            <person name="Rombauts S."/>
            <person name="Salamov A."/>
            <person name="Von Dassow P."/>
            <person name="Badger J.H."/>
            <person name="Coutinho P.M."/>
            <person name="Demir E."/>
            <person name="Dubchak I."/>
            <person name="Gentemann C."/>
            <person name="Eikrem W."/>
            <person name="Gready J.E."/>
            <person name="John U."/>
            <person name="Lanier W."/>
            <person name="Lindquist E.A."/>
            <person name="Lucas S."/>
            <person name="Mayer K.F."/>
            <person name="Moreau H."/>
            <person name="Not F."/>
            <person name="Otillar R."/>
            <person name="Panaud O."/>
            <person name="Pangilinan J."/>
            <person name="Paulsen I."/>
            <person name="Piegu B."/>
            <person name="Poliakov A."/>
            <person name="Robbens S."/>
            <person name="Schmutz J."/>
            <person name="Toulza E."/>
            <person name="Wyss T."/>
            <person name="Zelensky A."/>
            <person name="Zhou K."/>
            <person name="Armbrust E.V."/>
            <person name="Bhattacharya D."/>
            <person name="Goodenough U.W."/>
            <person name="Van de Peer Y."/>
            <person name="Grigoriev I.V."/>
        </authorList>
    </citation>
    <scope>NUCLEOTIDE SEQUENCE [LARGE SCALE GENOMIC DNA]</scope>
    <source>
        <strain evidence="5">RCC299 / NOUM17</strain>
    </source>
</reference>
<dbReference type="EMBL" id="CP001576">
    <property type="protein sequence ID" value="ACO69987.1"/>
    <property type="molecule type" value="Genomic_DNA"/>
</dbReference>
<dbReference type="OMA" id="PLCFDYC"/>
<dbReference type="SUPFAM" id="SSF63501">
    <property type="entry name" value="Frizzled cysteine-rich domain"/>
    <property type="match status" value="1"/>
</dbReference>
<gene>
    <name evidence="4" type="ORF">MICPUN_61861</name>
</gene>
<organism evidence="4 5">
    <name type="scientific">Micromonas commoda (strain RCC299 / NOUM17 / CCMP2709)</name>
    <name type="common">Picoplanktonic green alga</name>
    <dbReference type="NCBI Taxonomy" id="296587"/>
    <lineage>
        <taxon>Eukaryota</taxon>
        <taxon>Viridiplantae</taxon>
        <taxon>Chlorophyta</taxon>
        <taxon>Mamiellophyceae</taxon>
        <taxon>Mamiellales</taxon>
        <taxon>Mamiellaceae</taxon>
        <taxon>Micromonas</taxon>
    </lineage>
</organism>
<feature type="chain" id="PRO_5002909468" description="FZ domain-containing protein" evidence="2">
    <location>
        <begin position="21"/>
        <end position="237"/>
    </location>
</feature>
<dbReference type="Proteomes" id="UP000002009">
    <property type="component" value="Chromosome 10"/>
</dbReference>
<dbReference type="InterPro" id="IPR036790">
    <property type="entry name" value="Frizzled_dom_sf"/>
</dbReference>
<evidence type="ECO:0000313" key="5">
    <source>
        <dbReference type="Proteomes" id="UP000002009"/>
    </source>
</evidence>
<feature type="signal peptide" evidence="2">
    <location>
        <begin position="1"/>
        <end position="20"/>
    </location>
</feature>
<name>C1FIF9_MICCC</name>
<dbReference type="KEGG" id="mis:MICPUN_61861"/>
<sequence>MGRRYVLLLCILASLQTVGAQLGDTTGVDDGTNNQAGTKKSVEVNSYFTEFTRVGPYPYQVCADLPGEIGETDATKSARCIPVEAGELDFCSAVAYDTCSRVISPILYDEQIGKSHDERIARWELEFPALVTTECTEAFQLYFCLLAFPRCEEDTDNLGSFLELPLCFDYCVNAHMACIGDSLLSQAACDKAVVLGRVAPPRADVTCVSGARSLGASMVCALALALLSWFASERGSY</sequence>
<evidence type="ECO:0000313" key="4">
    <source>
        <dbReference type="EMBL" id="ACO69987.1"/>
    </source>
</evidence>
<dbReference type="InParanoid" id="C1FIF9"/>
<dbReference type="RefSeq" id="XP_002508729.1">
    <property type="nucleotide sequence ID" value="XM_002508683.1"/>
</dbReference>
<dbReference type="GeneID" id="8246736"/>
<dbReference type="InterPro" id="IPR020067">
    <property type="entry name" value="Frizzled_dom"/>
</dbReference>
<accession>C1FIF9</accession>
<keyword evidence="2" id="KW-0732">Signal</keyword>
<evidence type="ECO:0000256" key="1">
    <source>
        <dbReference type="ARBA" id="ARBA00023157"/>
    </source>
</evidence>
<dbReference type="Gene3D" id="1.10.2000.10">
    <property type="entry name" value="Frizzled cysteine-rich domain"/>
    <property type="match status" value="1"/>
</dbReference>
<dbReference type="AlphaFoldDB" id="C1FIF9"/>
<evidence type="ECO:0000259" key="3">
    <source>
        <dbReference type="PROSITE" id="PS50038"/>
    </source>
</evidence>
<keyword evidence="1" id="KW-1015">Disulfide bond</keyword>
<dbReference type="PROSITE" id="PS50038">
    <property type="entry name" value="FZ"/>
    <property type="match status" value="1"/>
</dbReference>
<dbReference type="OrthoDB" id="565069at2759"/>
<evidence type="ECO:0000256" key="2">
    <source>
        <dbReference type="SAM" id="SignalP"/>
    </source>
</evidence>
<feature type="domain" description="FZ" evidence="3">
    <location>
        <begin position="75"/>
        <end position="178"/>
    </location>
</feature>
<protein>
    <recommendedName>
        <fullName evidence="3">FZ domain-containing protein</fullName>
    </recommendedName>
</protein>
<proteinExistence type="predicted"/>